<gene>
    <name evidence="3" type="primary">LOC116413769</name>
</gene>
<feature type="signal peptide" evidence="1">
    <location>
        <begin position="1"/>
        <end position="19"/>
    </location>
</feature>
<keyword evidence="2" id="KW-1185">Reference proteome</keyword>
<evidence type="ECO:0000256" key="1">
    <source>
        <dbReference type="SAM" id="SignalP"/>
    </source>
</evidence>
<protein>
    <submittedName>
        <fullName evidence="3">Uncharacterized protein LOC116413769</fullName>
    </submittedName>
</protein>
<dbReference type="AlphaFoldDB" id="A0A6J3CGY8"/>
<dbReference type="Proteomes" id="UP001652740">
    <property type="component" value="Unplaced"/>
</dbReference>
<dbReference type="KEGG" id="gmw:116413769"/>
<evidence type="ECO:0000313" key="2">
    <source>
        <dbReference type="Proteomes" id="UP001652740"/>
    </source>
</evidence>
<reference evidence="3" key="1">
    <citation type="submission" date="2025-08" db="UniProtKB">
        <authorList>
            <consortium name="RefSeq"/>
        </authorList>
    </citation>
    <scope>IDENTIFICATION</scope>
    <source>
        <tissue evidence="3">Whole larvae</tissue>
    </source>
</reference>
<feature type="chain" id="PRO_5046767901" evidence="1">
    <location>
        <begin position="20"/>
        <end position="295"/>
    </location>
</feature>
<dbReference type="InParanoid" id="A0A6J3CGY8"/>
<dbReference type="RefSeq" id="XP_031770389.2">
    <property type="nucleotide sequence ID" value="XM_031914529.2"/>
</dbReference>
<keyword evidence="1" id="KW-0732">Signal</keyword>
<evidence type="ECO:0000313" key="3">
    <source>
        <dbReference type="RefSeq" id="XP_031770389.2"/>
    </source>
</evidence>
<proteinExistence type="predicted"/>
<organism evidence="2 3">
    <name type="scientific">Galleria mellonella</name>
    <name type="common">Greater wax moth</name>
    <dbReference type="NCBI Taxonomy" id="7137"/>
    <lineage>
        <taxon>Eukaryota</taxon>
        <taxon>Metazoa</taxon>
        <taxon>Ecdysozoa</taxon>
        <taxon>Arthropoda</taxon>
        <taxon>Hexapoda</taxon>
        <taxon>Insecta</taxon>
        <taxon>Pterygota</taxon>
        <taxon>Neoptera</taxon>
        <taxon>Endopterygota</taxon>
        <taxon>Lepidoptera</taxon>
        <taxon>Glossata</taxon>
        <taxon>Ditrysia</taxon>
        <taxon>Pyraloidea</taxon>
        <taxon>Pyralidae</taxon>
        <taxon>Galleriinae</taxon>
        <taxon>Galleria</taxon>
    </lineage>
</organism>
<accession>A0A6J3CGY8</accession>
<name>A0A6J3CGY8_GALME</name>
<sequence>MTITYVLLAVTALLNQAQSQICNGPNLAIQPVHRTIASPSINPVPLISTTLVDNSVANSLANTLQLLIVSELIESSLYPSSVVVPPIVNNIRPIYDAIGTIGKTVIDVAPIVEVIDIEPIYPAIDVIYPTVEITPAPVVEITSNVVSTITEVTPVIGGVTEIIKPFPNHYGYTEIVAPVNEIDIYTTVTEVVNPLPLTPKIYGGFNEITTFTPGYLTEVTEVIAPVVEVITPLVHEVIAPAVPLPLIPEPCGVIPDHVPPPGPVTYPAEIMFPTSAPAHLRYKFPCHCPMPHPFY</sequence>
<dbReference type="GeneID" id="116413769"/>